<dbReference type="EMBL" id="KK852615">
    <property type="protein sequence ID" value="KDR20192.1"/>
    <property type="molecule type" value="Genomic_DNA"/>
</dbReference>
<dbReference type="PANTHER" id="PTHR12658">
    <property type="entry name" value="BETA-TUBULIN COFACTOR D"/>
    <property type="match status" value="1"/>
</dbReference>
<dbReference type="Proteomes" id="UP000027135">
    <property type="component" value="Unassembled WGS sequence"/>
</dbReference>
<dbReference type="STRING" id="136037.A0A067RBG9"/>
<dbReference type="GO" id="GO:0007021">
    <property type="term" value="P:tubulin complex assembly"/>
    <property type="evidence" value="ECO:0007669"/>
    <property type="project" value="InterPro"/>
</dbReference>
<dbReference type="OrthoDB" id="10253476at2759"/>
<dbReference type="GO" id="GO:0000226">
    <property type="term" value="P:microtubule cytoskeleton organization"/>
    <property type="evidence" value="ECO:0007669"/>
    <property type="project" value="TreeGrafter"/>
</dbReference>
<evidence type="ECO:0000313" key="1">
    <source>
        <dbReference type="EMBL" id="KDR20192.1"/>
    </source>
</evidence>
<dbReference type="GO" id="GO:0048487">
    <property type="term" value="F:beta-tubulin binding"/>
    <property type="evidence" value="ECO:0007669"/>
    <property type="project" value="InterPro"/>
</dbReference>
<accession>A0A067RBG9</accession>
<sequence length="99" mass="10987">MFDEHLDRVIPAVIQCSKFTETTGKWAESRRDALGALASICLTVSRSKNLEPETLPVEQIYDCFLEGLTDYTICSRADIGACVREAAMSGLQVCTKKIR</sequence>
<dbReference type="InterPro" id="IPR033162">
    <property type="entry name" value="TBCD"/>
</dbReference>
<name>A0A067RBG9_ZOONE</name>
<keyword evidence="2" id="KW-1185">Reference proteome</keyword>
<dbReference type="GO" id="GO:0005096">
    <property type="term" value="F:GTPase activator activity"/>
    <property type="evidence" value="ECO:0007669"/>
    <property type="project" value="InterPro"/>
</dbReference>
<dbReference type="InParanoid" id="A0A067RBG9"/>
<protein>
    <submittedName>
        <fullName evidence="1">Tubulin-specific chaperone D</fullName>
    </submittedName>
</protein>
<dbReference type="AlphaFoldDB" id="A0A067RBG9"/>
<evidence type="ECO:0000313" key="2">
    <source>
        <dbReference type="Proteomes" id="UP000027135"/>
    </source>
</evidence>
<organism evidence="1 2">
    <name type="scientific">Zootermopsis nevadensis</name>
    <name type="common">Dampwood termite</name>
    <dbReference type="NCBI Taxonomy" id="136037"/>
    <lineage>
        <taxon>Eukaryota</taxon>
        <taxon>Metazoa</taxon>
        <taxon>Ecdysozoa</taxon>
        <taxon>Arthropoda</taxon>
        <taxon>Hexapoda</taxon>
        <taxon>Insecta</taxon>
        <taxon>Pterygota</taxon>
        <taxon>Neoptera</taxon>
        <taxon>Polyneoptera</taxon>
        <taxon>Dictyoptera</taxon>
        <taxon>Blattodea</taxon>
        <taxon>Blattoidea</taxon>
        <taxon>Termitoidae</taxon>
        <taxon>Termopsidae</taxon>
        <taxon>Zootermopsis</taxon>
    </lineage>
</organism>
<gene>
    <name evidence="1" type="ORF">L798_05819</name>
</gene>
<dbReference type="GO" id="GO:0070830">
    <property type="term" value="P:bicellular tight junction assembly"/>
    <property type="evidence" value="ECO:0007669"/>
    <property type="project" value="TreeGrafter"/>
</dbReference>
<dbReference type="GO" id="GO:0016328">
    <property type="term" value="C:lateral plasma membrane"/>
    <property type="evidence" value="ECO:0007669"/>
    <property type="project" value="TreeGrafter"/>
</dbReference>
<dbReference type="GO" id="GO:0007023">
    <property type="term" value="P:post-chaperonin tubulin folding pathway"/>
    <property type="evidence" value="ECO:0007669"/>
    <property type="project" value="InterPro"/>
</dbReference>
<proteinExistence type="predicted"/>
<dbReference type="PANTHER" id="PTHR12658:SF0">
    <property type="entry name" value="TUBULIN-SPECIFIC CHAPERONE D"/>
    <property type="match status" value="1"/>
</dbReference>
<dbReference type="GO" id="GO:0034333">
    <property type="term" value="P:adherens junction assembly"/>
    <property type="evidence" value="ECO:0007669"/>
    <property type="project" value="TreeGrafter"/>
</dbReference>
<reference evidence="1 2" key="1">
    <citation type="journal article" date="2014" name="Nat. Commun.">
        <title>Molecular traces of alternative social organization in a termite genome.</title>
        <authorList>
            <person name="Terrapon N."/>
            <person name="Li C."/>
            <person name="Robertson H.M."/>
            <person name="Ji L."/>
            <person name="Meng X."/>
            <person name="Booth W."/>
            <person name="Chen Z."/>
            <person name="Childers C.P."/>
            <person name="Glastad K.M."/>
            <person name="Gokhale K."/>
            <person name="Gowin J."/>
            <person name="Gronenberg W."/>
            <person name="Hermansen R.A."/>
            <person name="Hu H."/>
            <person name="Hunt B.G."/>
            <person name="Huylmans A.K."/>
            <person name="Khalil S.M."/>
            <person name="Mitchell R.D."/>
            <person name="Munoz-Torres M.C."/>
            <person name="Mustard J.A."/>
            <person name="Pan H."/>
            <person name="Reese J.T."/>
            <person name="Scharf M.E."/>
            <person name="Sun F."/>
            <person name="Vogel H."/>
            <person name="Xiao J."/>
            <person name="Yang W."/>
            <person name="Yang Z."/>
            <person name="Yang Z."/>
            <person name="Zhou J."/>
            <person name="Zhu J."/>
            <person name="Brent C.S."/>
            <person name="Elsik C.G."/>
            <person name="Goodisman M.A."/>
            <person name="Liberles D.A."/>
            <person name="Roe R.M."/>
            <person name="Vargo E.L."/>
            <person name="Vilcinskas A."/>
            <person name="Wang J."/>
            <person name="Bornberg-Bauer E."/>
            <person name="Korb J."/>
            <person name="Zhang G."/>
            <person name="Liebig J."/>
        </authorList>
    </citation>
    <scope>NUCLEOTIDE SEQUENCE [LARGE SCALE GENOMIC DNA]</scope>
    <source>
        <tissue evidence="1">Whole organism</tissue>
    </source>
</reference>